<dbReference type="AlphaFoldDB" id="A0A433ZSQ7"/>
<sequence>MNIGFHGCLILLCYNITIMIFIAVDHYFLTLIFIRKRKATEKKRKHKSDQKDIKTGSHR</sequence>
<name>A0A433ZSQ7_MORMO</name>
<keyword evidence="2" id="KW-1133">Transmembrane helix</keyword>
<organism evidence="3 4">
    <name type="scientific">Morganella morganii</name>
    <name type="common">Proteus morganii</name>
    <dbReference type="NCBI Taxonomy" id="582"/>
    <lineage>
        <taxon>Bacteria</taxon>
        <taxon>Pseudomonadati</taxon>
        <taxon>Pseudomonadota</taxon>
        <taxon>Gammaproteobacteria</taxon>
        <taxon>Enterobacterales</taxon>
        <taxon>Morganellaceae</taxon>
        <taxon>Morganella</taxon>
    </lineage>
</organism>
<evidence type="ECO:0000313" key="3">
    <source>
        <dbReference type="EMBL" id="RUT65151.1"/>
    </source>
</evidence>
<accession>A0A433ZSQ7</accession>
<comment type="caution">
    <text evidence="3">The sequence shown here is derived from an EMBL/GenBank/DDBJ whole genome shotgun (WGS) entry which is preliminary data.</text>
</comment>
<evidence type="ECO:0000256" key="2">
    <source>
        <dbReference type="SAM" id="Phobius"/>
    </source>
</evidence>
<keyword evidence="2" id="KW-0812">Transmembrane</keyword>
<dbReference type="EMBL" id="NRQY01000001">
    <property type="protein sequence ID" value="RUT65151.1"/>
    <property type="molecule type" value="Genomic_DNA"/>
</dbReference>
<feature type="compositionally biased region" description="Basic and acidic residues" evidence="1">
    <location>
        <begin position="49"/>
        <end position="59"/>
    </location>
</feature>
<evidence type="ECO:0000256" key="1">
    <source>
        <dbReference type="SAM" id="MobiDB-lite"/>
    </source>
</evidence>
<keyword evidence="2" id="KW-0472">Membrane</keyword>
<feature type="transmembrane region" description="Helical" evidence="2">
    <location>
        <begin position="12"/>
        <end position="34"/>
    </location>
</feature>
<evidence type="ECO:0000313" key="4">
    <source>
        <dbReference type="Proteomes" id="UP000286908"/>
    </source>
</evidence>
<dbReference type="Proteomes" id="UP000286908">
    <property type="component" value="Unassembled WGS sequence"/>
</dbReference>
<feature type="region of interest" description="Disordered" evidence="1">
    <location>
        <begin position="38"/>
        <end position="59"/>
    </location>
</feature>
<proteinExistence type="predicted"/>
<reference evidence="3 4" key="1">
    <citation type="submission" date="2017-08" db="EMBL/GenBank/DDBJ databases">
        <title>Draft genome sequence of pheromone producing symbiont Morganella morganii, of the female New Zealand grass grub Costelytra giveni.</title>
        <authorList>
            <person name="Laugraud A."/>
            <person name="Young S.D."/>
            <person name="Hurst M.H."/>
        </authorList>
    </citation>
    <scope>NUCLEOTIDE SEQUENCE [LARGE SCALE GENOMIC DNA]</scope>
    <source>
        <strain evidence="3 4">MMsCG</strain>
    </source>
</reference>
<protein>
    <submittedName>
        <fullName evidence="3">Uncharacterized protein</fullName>
    </submittedName>
</protein>
<feature type="compositionally biased region" description="Basic residues" evidence="1">
    <location>
        <begin position="38"/>
        <end position="48"/>
    </location>
</feature>
<gene>
    <name evidence="3" type="ORF">CKG00_01055</name>
</gene>